<dbReference type="Gene3D" id="3.40.47.10">
    <property type="match status" value="1"/>
</dbReference>
<dbReference type="RefSeq" id="WP_162378188.1">
    <property type="nucleotide sequence ID" value="NZ_JBHTKN010000019.1"/>
</dbReference>
<accession>A0ABW3M1I0</accession>
<organism evidence="2 3">
    <name type="scientific">Pseudoxanthomonas kaohsiungensis</name>
    <dbReference type="NCBI Taxonomy" id="283923"/>
    <lineage>
        <taxon>Bacteria</taxon>
        <taxon>Pseudomonadati</taxon>
        <taxon>Pseudomonadota</taxon>
        <taxon>Gammaproteobacteria</taxon>
        <taxon>Lysobacterales</taxon>
        <taxon>Lysobacteraceae</taxon>
        <taxon>Pseudoxanthomonas</taxon>
    </lineage>
</organism>
<dbReference type="SUPFAM" id="SSF53901">
    <property type="entry name" value="Thiolase-like"/>
    <property type="match status" value="1"/>
</dbReference>
<keyword evidence="3" id="KW-1185">Reference proteome</keyword>
<gene>
    <name evidence="2" type="ORF">ACFQ2N_16865</name>
</gene>
<protein>
    <submittedName>
        <fullName evidence="2">Beta-ketoacyl synthase chain length factor</fullName>
    </submittedName>
</protein>
<dbReference type="InterPro" id="IPR014030">
    <property type="entry name" value="Ketoacyl_synth_N"/>
</dbReference>
<proteinExistence type="predicted"/>
<evidence type="ECO:0000313" key="3">
    <source>
        <dbReference type="Proteomes" id="UP001597033"/>
    </source>
</evidence>
<dbReference type="Proteomes" id="UP001597033">
    <property type="component" value="Unassembled WGS sequence"/>
</dbReference>
<sequence length="254" mass="25619">MTAIPLTAGIEGLGLWTAQAPSWAAFRGLLAGAAVEEGTRPAPALLPPNERRRAPDTVLVALEAAQAACLDAGRDPSTLPSVFVSTYGDLAITEHLCQTLATAPLELSPTRFHNSVHNAAAGYWTIAAGAMEPATAISADFAMGLLEALAQRATGAGAVLLVGYDGQAPGLLRQVAQTEGLLGGALVLGPATAGRPRLRLVLVDGEAPAVAAPVAAGNAMAPLLVLFAAIARGDGVALLPAGPGRVLRVELDHG</sequence>
<evidence type="ECO:0000259" key="1">
    <source>
        <dbReference type="Pfam" id="PF13723"/>
    </source>
</evidence>
<dbReference type="InterPro" id="IPR016039">
    <property type="entry name" value="Thiolase-like"/>
</dbReference>
<feature type="domain" description="Beta-ketoacyl synthase-like N-terminal" evidence="1">
    <location>
        <begin position="35"/>
        <end position="179"/>
    </location>
</feature>
<dbReference type="Pfam" id="PF13723">
    <property type="entry name" value="Ketoacyl-synt_2"/>
    <property type="match status" value="1"/>
</dbReference>
<reference evidence="3" key="1">
    <citation type="journal article" date="2019" name="Int. J. Syst. Evol. Microbiol.">
        <title>The Global Catalogue of Microorganisms (GCM) 10K type strain sequencing project: providing services to taxonomists for standard genome sequencing and annotation.</title>
        <authorList>
            <consortium name="The Broad Institute Genomics Platform"/>
            <consortium name="The Broad Institute Genome Sequencing Center for Infectious Disease"/>
            <person name="Wu L."/>
            <person name="Ma J."/>
        </authorList>
    </citation>
    <scope>NUCLEOTIDE SEQUENCE [LARGE SCALE GENOMIC DNA]</scope>
    <source>
        <strain evidence="3">CCUG 55854</strain>
    </source>
</reference>
<evidence type="ECO:0000313" key="2">
    <source>
        <dbReference type="EMBL" id="MFD1044023.1"/>
    </source>
</evidence>
<dbReference type="EMBL" id="JBHTKN010000019">
    <property type="protein sequence ID" value="MFD1044023.1"/>
    <property type="molecule type" value="Genomic_DNA"/>
</dbReference>
<comment type="caution">
    <text evidence="2">The sequence shown here is derived from an EMBL/GenBank/DDBJ whole genome shotgun (WGS) entry which is preliminary data.</text>
</comment>
<name>A0ABW3M1I0_9GAMM</name>